<dbReference type="Pfam" id="PF02738">
    <property type="entry name" value="MoCoBD_1"/>
    <property type="match status" value="1"/>
</dbReference>
<dbReference type="Pfam" id="PF20256">
    <property type="entry name" value="MoCoBD_2"/>
    <property type="match status" value="1"/>
</dbReference>
<evidence type="ECO:0000259" key="6">
    <source>
        <dbReference type="PROSITE" id="PS51085"/>
    </source>
</evidence>
<evidence type="ECO:0000313" key="8">
    <source>
        <dbReference type="RefSeq" id="XP_014664620.1"/>
    </source>
</evidence>
<dbReference type="SUPFAM" id="SSF56003">
    <property type="entry name" value="Molybdenum cofactor-binding domain"/>
    <property type="match status" value="1"/>
</dbReference>
<keyword evidence="3" id="KW-0560">Oxidoreductase</keyword>
<dbReference type="InterPro" id="IPR001041">
    <property type="entry name" value="2Fe-2S_ferredoxin-type"/>
</dbReference>
<dbReference type="SUPFAM" id="SSF54292">
    <property type="entry name" value="2Fe-2S ferredoxin-like"/>
    <property type="match status" value="1"/>
</dbReference>
<dbReference type="InterPro" id="IPR036884">
    <property type="entry name" value="2Fe-2S-bd_dom_sf"/>
</dbReference>
<dbReference type="InterPro" id="IPR037165">
    <property type="entry name" value="AldOxase/xan_DH_Mopterin-bd_sf"/>
</dbReference>
<gene>
    <name evidence="8" type="primary">LOC106806947</name>
</gene>
<accession>A0ABM1DXE9</accession>
<dbReference type="Pfam" id="PF00111">
    <property type="entry name" value="Fer2"/>
    <property type="match status" value="1"/>
</dbReference>
<keyword evidence="1" id="KW-0001">2Fe-2S</keyword>
<dbReference type="SUPFAM" id="SSF47741">
    <property type="entry name" value="CO dehydrogenase ISP C-domain like"/>
    <property type="match status" value="1"/>
</dbReference>
<protein>
    <submittedName>
        <fullName evidence="8">Xanthine dehydrogenase-like</fullName>
    </submittedName>
</protein>
<dbReference type="CDD" id="cd00207">
    <property type="entry name" value="fer2"/>
    <property type="match status" value="1"/>
</dbReference>
<evidence type="ECO:0000256" key="2">
    <source>
        <dbReference type="ARBA" id="ARBA00022723"/>
    </source>
</evidence>
<evidence type="ECO:0000256" key="1">
    <source>
        <dbReference type="ARBA" id="ARBA00022714"/>
    </source>
</evidence>
<dbReference type="PROSITE" id="PS00197">
    <property type="entry name" value="2FE2S_FER_1"/>
    <property type="match status" value="1"/>
</dbReference>
<organism evidence="7 8">
    <name type="scientific">Priapulus caudatus</name>
    <name type="common">Priapulid worm</name>
    <dbReference type="NCBI Taxonomy" id="37621"/>
    <lineage>
        <taxon>Eukaryota</taxon>
        <taxon>Metazoa</taxon>
        <taxon>Ecdysozoa</taxon>
        <taxon>Scalidophora</taxon>
        <taxon>Priapulida</taxon>
        <taxon>Priapulimorpha</taxon>
        <taxon>Priapulimorphida</taxon>
        <taxon>Priapulidae</taxon>
        <taxon>Priapulus</taxon>
    </lineage>
</organism>
<keyword evidence="2" id="KW-0479">Metal-binding</keyword>
<dbReference type="PANTHER" id="PTHR45444">
    <property type="entry name" value="XANTHINE DEHYDROGENASE"/>
    <property type="match status" value="1"/>
</dbReference>
<dbReference type="InterPro" id="IPR016208">
    <property type="entry name" value="Ald_Oxase/xanthine_DH-like"/>
</dbReference>
<reference evidence="8" key="1">
    <citation type="submission" date="2025-08" db="UniProtKB">
        <authorList>
            <consortium name="RefSeq"/>
        </authorList>
    </citation>
    <scope>IDENTIFICATION</scope>
</reference>
<keyword evidence="7" id="KW-1185">Reference proteome</keyword>
<dbReference type="InterPro" id="IPR008274">
    <property type="entry name" value="AldOxase/xan_DH_MoCoBD1"/>
</dbReference>
<dbReference type="SUPFAM" id="SSF54665">
    <property type="entry name" value="CO dehydrogenase molybdoprotein N-domain-like"/>
    <property type="match status" value="1"/>
</dbReference>
<dbReference type="InterPro" id="IPR036010">
    <property type="entry name" value="2Fe-2S_ferredoxin-like_sf"/>
</dbReference>
<dbReference type="PROSITE" id="PS51085">
    <property type="entry name" value="2FE2S_FER_2"/>
    <property type="match status" value="1"/>
</dbReference>
<dbReference type="Pfam" id="PF01799">
    <property type="entry name" value="Fer2_2"/>
    <property type="match status" value="1"/>
</dbReference>
<dbReference type="InterPro" id="IPR012675">
    <property type="entry name" value="Beta-grasp_dom_sf"/>
</dbReference>
<dbReference type="Proteomes" id="UP000695022">
    <property type="component" value="Unplaced"/>
</dbReference>
<evidence type="ECO:0000256" key="3">
    <source>
        <dbReference type="ARBA" id="ARBA00023002"/>
    </source>
</evidence>
<evidence type="ECO:0000313" key="7">
    <source>
        <dbReference type="Proteomes" id="UP000695022"/>
    </source>
</evidence>
<keyword evidence="5" id="KW-0411">Iron-sulfur</keyword>
<dbReference type="InterPro" id="IPR006058">
    <property type="entry name" value="2Fe2S_fd_BS"/>
</dbReference>
<dbReference type="RefSeq" id="XP_014664620.1">
    <property type="nucleotide sequence ID" value="XM_014809134.1"/>
</dbReference>
<evidence type="ECO:0000256" key="5">
    <source>
        <dbReference type="ARBA" id="ARBA00023014"/>
    </source>
</evidence>
<dbReference type="InterPro" id="IPR002888">
    <property type="entry name" value="2Fe-2S-bd"/>
</dbReference>
<dbReference type="InterPro" id="IPR046867">
    <property type="entry name" value="AldOxase/xan_DH_MoCoBD2"/>
</dbReference>
<feature type="domain" description="2Fe-2S ferredoxin-type" evidence="6">
    <location>
        <begin position="3"/>
        <end position="90"/>
    </location>
</feature>
<dbReference type="GeneID" id="106806947"/>
<dbReference type="Gene3D" id="3.30.365.10">
    <property type="entry name" value="Aldehyde oxidase/xanthine dehydrogenase, molybdopterin binding domain"/>
    <property type="match status" value="4"/>
</dbReference>
<evidence type="ECO:0000256" key="4">
    <source>
        <dbReference type="ARBA" id="ARBA00023004"/>
    </source>
</evidence>
<keyword evidence="4" id="KW-0408">Iron</keyword>
<dbReference type="PANTHER" id="PTHR45444:SF3">
    <property type="entry name" value="XANTHINE DEHYDROGENASE"/>
    <property type="match status" value="1"/>
</dbReference>
<dbReference type="Gene3D" id="1.10.150.120">
    <property type="entry name" value="[2Fe-2S]-binding domain"/>
    <property type="match status" value="1"/>
</dbReference>
<dbReference type="InterPro" id="IPR036856">
    <property type="entry name" value="Ald_Oxase/Xan_DH_a/b_sf"/>
</dbReference>
<dbReference type="Gene3D" id="3.10.20.30">
    <property type="match status" value="1"/>
</dbReference>
<proteinExistence type="predicted"/>
<name>A0ABM1DXE9_PRICU</name>
<sequence>MAESLTFYVNGIRVEDGAVDPDETLLGYLRNKLGLCGTKEACGTGGCGSCTVMISSFDPSRQKICHYAVYTCLTPVCAVHGMAVTTVEGVGSSRTRVHPVQERLAKAHGSQCGFCTPGFVMSMYALLRNDPTPRWNTLMRNFQGNLCRCTGYRPIMDGFKTFTEDFQTCMREQCPGGSGCCKGDCGAIPASSNHTPVAPSLMSDVDLSPFDPSQEPTFPAELQVTFAFFTIIQIVDSNQPADDPIGRPLVHVSALEQATGEALFCDDLPPLREPALEPMQGLCLWTLKLPLPPLAWCVTLITMISPVKSILDQSLMMNQSSLLTRWKVTGILLAVLWLRIESWHERQQQVSWCNMKTSCVLTIEDAVSTNSFFHTLKRVKTHGDVAAGFKAADVVLEGTFKMGGQQHFYLEPQSCVCVPGEKQEMNVYVASQSNNLMQVRRSSMYIYAAINFCRKNRSRKQGISLQPCLFGLPFFLKILNQGAALVHVYTDGSVLLTSGGIEMGQGLYTKMIQVASRALQIPIDKIHINETSSDTVPNATSTAGSTGTEFFGGAVLNACEIIRERIDPFVRLNPSGSWEDWVESAYLDRVSLSATGFYVPEGSEGYDFDTHTGNPYTYHTFGAACSHVEVDCITGNHVILRTDIMMDVGKSLNPTIDIGQIEGAFVQGCGLLTLEELRYTADGFLCTRHAGNYKIPGVSDVPVEFNVALLRNSENPRAVYSSKAIGEPPLLLASTVFFAIKNAIGAAREQEGVSGSFQFDSPATVENILLACPSTLLPSTAGSRASLS</sequence>